<proteinExistence type="predicted"/>
<comment type="caution">
    <text evidence="2">The sequence shown here is derived from an EMBL/GenBank/DDBJ whole genome shotgun (WGS) entry which is preliminary data.</text>
</comment>
<keyword evidence="3" id="KW-1185">Reference proteome</keyword>
<keyword evidence="1" id="KW-1133">Transmembrane helix</keyword>
<accession>A0A940YDK1</accession>
<dbReference type="AlphaFoldDB" id="A0A940YDK1"/>
<gene>
    <name evidence="2" type="ORF">KAK03_08055</name>
</gene>
<dbReference type="InterPro" id="IPR021313">
    <property type="entry name" value="DUF2909"/>
</dbReference>
<dbReference type="EMBL" id="JAGQDD010000004">
    <property type="protein sequence ID" value="MBQ0930440.1"/>
    <property type="molecule type" value="Genomic_DNA"/>
</dbReference>
<evidence type="ECO:0000313" key="2">
    <source>
        <dbReference type="EMBL" id="MBQ0930440.1"/>
    </source>
</evidence>
<dbReference type="RefSeq" id="WP_210853189.1">
    <property type="nucleotide sequence ID" value="NZ_JAGQDD010000004.1"/>
</dbReference>
<dbReference type="NCBIfam" id="NF033233">
    <property type="entry name" value="twin_helix"/>
    <property type="match status" value="1"/>
</dbReference>
<reference evidence="2 3" key="1">
    <citation type="submission" date="2021-04" db="EMBL/GenBank/DDBJ databases">
        <title>The genome sequence of Ideonella sp. 3Y2.</title>
        <authorList>
            <person name="Liu Y."/>
        </authorList>
    </citation>
    <scope>NUCLEOTIDE SEQUENCE [LARGE SCALE GENOMIC DNA]</scope>
    <source>
        <strain evidence="2 3">3Y2</strain>
    </source>
</reference>
<sequence>MRLFVILMFLAIVYNLGRALLFIFHDQGPNREKAVRALTWRVALSVALLVALMTARYLGWTHGLAS</sequence>
<evidence type="ECO:0000313" key="3">
    <source>
        <dbReference type="Proteomes" id="UP000676246"/>
    </source>
</evidence>
<keyword evidence="1 2" id="KW-0812">Transmembrane</keyword>
<protein>
    <submittedName>
        <fullName evidence="2">Twin transmembrane helix small protein</fullName>
    </submittedName>
</protein>
<dbReference type="Pfam" id="PF11137">
    <property type="entry name" value="DUF2909"/>
    <property type="match status" value="1"/>
</dbReference>
<feature type="transmembrane region" description="Helical" evidence="1">
    <location>
        <begin position="38"/>
        <end position="58"/>
    </location>
</feature>
<dbReference type="Proteomes" id="UP000676246">
    <property type="component" value="Unassembled WGS sequence"/>
</dbReference>
<evidence type="ECO:0000256" key="1">
    <source>
        <dbReference type="SAM" id="Phobius"/>
    </source>
</evidence>
<organism evidence="2 3">
    <name type="scientific">Ideonella alba</name>
    <dbReference type="NCBI Taxonomy" id="2824118"/>
    <lineage>
        <taxon>Bacteria</taxon>
        <taxon>Pseudomonadati</taxon>
        <taxon>Pseudomonadota</taxon>
        <taxon>Betaproteobacteria</taxon>
        <taxon>Burkholderiales</taxon>
        <taxon>Sphaerotilaceae</taxon>
        <taxon>Ideonella</taxon>
    </lineage>
</organism>
<name>A0A940YDK1_9BURK</name>
<keyword evidence="1" id="KW-0472">Membrane</keyword>